<dbReference type="InterPro" id="IPR011547">
    <property type="entry name" value="SLC26A/SulP_dom"/>
</dbReference>
<feature type="transmembrane region" description="Helical" evidence="5">
    <location>
        <begin position="6"/>
        <end position="32"/>
    </location>
</feature>
<evidence type="ECO:0000313" key="7">
    <source>
        <dbReference type="EMBL" id="EYC39300.1"/>
    </source>
</evidence>
<dbReference type="SUPFAM" id="SSF52091">
    <property type="entry name" value="SpoIIaa-like"/>
    <property type="match status" value="1"/>
</dbReference>
<keyword evidence="3 5" id="KW-1133">Transmembrane helix</keyword>
<dbReference type="InterPro" id="IPR036513">
    <property type="entry name" value="STAS_dom_sf"/>
</dbReference>
<keyword evidence="8" id="KW-1185">Reference proteome</keyword>
<dbReference type="Pfam" id="PF00916">
    <property type="entry name" value="Sulfate_transp"/>
    <property type="match status" value="1"/>
</dbReference>
<evidence type="ECO:0000259" key="6">
    <source>
        <dbReference type="PROSITE" id="PS50801"/>
    </source>
</evidence>
<evidence type="ECO:0000256" key="3">
    <source>
        <dbReference type="ARBA" id="ARBA00022989"/>
    </source>
</evidence>
<feature type="domain" description="STAS" evidence="6">
    <location>
        <begin position="138"/>
        <end position="282"/>
    </location>
</feature>
<proteinExistence type="predicted"/>
<dbReference type="CDD" id="cd07042">
    <property type="entry name" value="STAS_SulP_like_sulfate_transporter"/>
    <property type="match status" value="1"/>
</dbReference>
<sequence>MDGLRVPFYFPFDCSCAAMTAIRLLFACYLIADRERKRQSKSKWMTSQEHCILASIIIVALLDMFAKFQQIPRIWAISKIDCAIWIVAFLATACVDVMDGLAIAIVFALLTTVFRLQWPNWHILANVTGTMEYRDVERYRQVNFVQGICIVRFDAPLLFTNVGHFRAMIEYVSKHWDNLECNSSTTEQSSEEEDEMEKNQRRQSCLRSRKFLIVDCSGFVYVDMMGVNCLKEVYEELLCSDIRVFFAAPKAPVRELFEAAGLYNSVKKSNFYPTLYDAMFFAQHRRCWSLYLPFNIFQKCFAFFRTSFPLQEPGDSCMDTIERKLIRHCSAFGRLDTR</sequence>
<dbReference type="Gene3D" id="3.30.750.24">
    <property type="entry name" value="STAS domain"/>
    <property type="match status" value="1"/>
</dbReference>
<dbReference type="EMBL" id="JARK01000263">
    <property type="protein sequence ID" value="EYC39300.1"/>
    <property type="molecule type" value="Genomic_DNA"/>
</dbReference>
<dbReference type="Proteomes" id="UP000024635">
    <property type="component" value="Unassembled WGS sequence"/>
</dbReference>
<dbReference type="GO" id="GO:0055085">
    <property type="term" value="P:transmembrane transport"/>
    <property type="evidence" value="ECO:0007669"/>
    <property type="project" value="InterPro"/>
</dbReference>
<organism evidence="7 8">
    <name type="scientific">Ancylostoma ceylanicum</name>
    <dbReference type="NCBI Taxonomy" id="53326"/>
    <lineage>
        <taxon>Eukaryota</taxon>
        <taxon>Metazoa</taxon>
        <taxon>Ecdysozoa</taxon>
        <taxon>Nematoda</taxon>
        <taxon>Chromadorea</taxon>
        <taxon>Rhabditida</taxon>
        <taxon>Rhabditina</taxon>
        <taxon>Rhabditomorpha</taxon>
        <taxon>Strongyloidea</taxon>
        <taxon>Ancylostomatidae</taxon>
        <taxon>Ancylostomatinae</taxon>
        <taxon>Ancylostoma</taxon>
    </lineage>
</organism>
<keyword evidence="4 5" id="KW-0472">Membrane</keyword>
<gene>
    <name evidence="7" type="primary">Acey_s0663.g1303</name>
    <name evidence="7" type="ORF">Y032_0663g1303</name>
</gene>
<evidence type="ECO:0000313" key="8">
    <source>
        <dbReference type="Proteomes" id="UP000024635"/>
    </source>
</evidence>
<keyword evidence="2 5" id="KW-0812">Transmembrane</keyword>
<dbReference type="PANTHER" id="PTHR11814">
    <property type="entry name" value="SULFATE TRANSPORTER"/>
    <property type="match status" value="1"/>
</dbReference>
<dbReference type="AlphaFoldDB" id="A0A016WI29"/>
<dbReference type="GO" id="GO:0016020">
    <property type="term" value="C:membrane"/>
    <property type="evidence" value="ECO:0007669"/>
    <property type="project" value="UniProtKB-SubCell"/>
</dbReference>
<evidence type="ECO:0000256" key="5">
    <source>
        <dbReference type="SAM" id="Phobius"/>
    </source>
</evidence>
<comment type="subcellular location">
    <subcellularLocation>
        <location evidence="1">Membrane</location>
        <topology evidence="1">Multi-pass membrane protein</topology>
    </subcellularLocation>
</comment>
<evidence type="ECO:0000256" key="1">
    <source>
        <dbReference type="ARBA" id="ARBA00004141"/>
    </source>
</evidence>
<dbReference type="Pfam" id="PF01740">
    <property type="entry name" value="STAS"/>
    <property type="match status" value="1"/>
</dbReference>
<comment type="caution">
    <text evidence="7">The sequence shown here is derived from an EMBL/GenBank/DDBJ whole genome shotgun (WGS) entry which is preliminary data.</text>
</comment>
<dbReference type="InterPro" id="IPR001902">
    <property type="entry name" value="SLC26A/SulP_fam"/>
</dbReference>
<dbReference type="InterPro" id="IPR002645">
    <property type="entry name" value="STAS_dom"/>
</dbReference>
<dbReference type="PROSITE" id="PS50801">
    <property type="entry name" value="STAS"/>
    <property type="match status" value="1"/>
</dbReference>
<name>A0A016WI29_9BILA</name>
<reference evidence="8" key="1">
    <citation type="journal article" date="2015" name="Nat. Genet.">
        <title>The genome and transcriptome of the zoonotic hookworm Ancylostoma ceylanicum identify infection-specific gene families.</title>
        <authorList>
            <person name="Schwarz E.M."/>
            <person name="Hu Y."/>
            <person name="Antoshechkin I."/>
            <person name="Miller M.M."/>
            <person name="Sternberg P.W."/>
            <person name="Aroian R.V."/>
        </authorList>
    </citation>
    <scope>NUCLEOTIDE SEQUENCE</scope>
    <source>
        <strain evidence="8">HY135</strain>
    </source>
</reference>
<evidence type="ECO:0000256" key="2">
    <source>
        <dbReference type="ARBA" id="ARBA00022692"/>
    </source>
</evidence>
<protein>
    <recommendedName>
        <fullName evidence="6">STAS domain-containing protein</fullName>
    </recommendedName>
</protein>
<dbReference type="STRING" id="53326.A0A016WI29"/>
<evidence type="ECO:0000256" key="4">
    <source>
        <dbReference type="ARBA" id="ARBA00023136"/>
    </source>
</evidence>
<feature type="transmembrane region" description="Helical" evidence="5">
    <location>
        <begin position="83"/>
        <end position="110"/>
    </location>
</feature>
<accession>A0A016WI29</accession>
<dbReference type="OrthoDB" id="288203at2759"/>